<keyword evidence="4" id="KW-0333">Golgi apparatus</keyword>
<proteinExistence type="inferred from homology"/>
<accession>A0A804IPQ0</accession>
<dbReference type="Gene3D" id="3.90.550.10">
    <property type="entry name" value="Spore Coat Polysaccharide Biosynthesis Protein SpsA, Chain A"/>
    <property type="match status" value="1"/>
</dbReference>
<dbReference type="InterPro" id="IPR029044">
    <property type="entry name" value="Nucleotide-diphossugar_trans"/>
</dbReference>
<evidence type="ECO:0000256" key="3">
    <source>
        <dbReference type="ARBA" id="ARBA00022676"/>
    </source>
</evidence>
<dbReference type="Proteomes" id="UP000012960">
    <property type="component" value="Unplaced"/>
</dbReference>
<evidence type="ECO:0000313" key="6">
    <source>
        <dbReference type="Proteomes" id="UP000012960"/>
    </source>
</evidence>
<dbReference type="InterPro" id="IPR002495">
    <property type="entry name" value="Glyco_trans_8"/>
</dbReference>
<evidence type="ECO:0000256" key="1">
    <source>
        <dbReference type="ARBA" id="ARBA00004877"/>
    </source>
</evidence>
<dbReference type="SUPFAM" id="SSF53448">
    <property type="entry name" value="Nucleotide-diphospho-sugar transferases"/>
    <property type="match status" value="1"/>
</dbReference>
<protein>
    <recommendedName>
        <fullName evidence="4">Hexosyltransferase</fullName>
        <ecNumber evidence="4">2.4.1.-</ecNumber>
    </recommendedName>
</protein>
<dbReference type="PANTHER" id="PTHR32116">
    <property type="entry name" value="GALACTURONOSYLTRANSFERASE 4-RELATED"/>
    <property type="match status" value="1"/>
</dbReference>
<dbReference type="GO" id="GO:0047262">
    <property type="term" value="F:polygalacturonate 4-alpha-galacturonosyltransferase activity"/>
    <property type="evidence" value="ECO:0007669"/>
    <property type="project" value="InterPro"/>
</dbReference>
<dbReference type="InParanoid" id="A0A804IPQ0"/>
<keyword evidence="6" id="KW-1185">Reference proteome</keyword>
<evidence type="ECO:0000256" key="4">
    <source>
        <dbReference type="RuleBase" id="RU362027"/>
    </source>
</evidence>
<dbReference type="EnsemblPlants" id="Ma04_t14450.1">
    <property type="protein sequence ID" value="Ma04_p14450.1"/>
    <property type="gene ID" value="Ma04_g14450"/>
</dbReference>
<dbReference type="Pfam" id="PF01501">
    <property type="entry name" value="Glyco_transf_8"/>
    <property type="match status" value="1"/>
</dbReference>
<name>A0A804IPQ0_MUSAM</name>
<dbReference type="CDD" id="cd06429">
    <property type="entry name" value="GT8_like_1"/>
    <property type="match status" value="1"/>
</dbReference>
<dbReference type="Gramene" id="Ma04_t14450.1">
    <property type="protein sequence ID" value="Ma04_p14450.1"/>
    <property type="gene ID" value="Ma04_g14450"/>
</dbReference>
<dbReference type="GO" id="GO:0071555">
    <property type="term" value="P:cell wall organization"/>
    <property type="evidence" value="ECO:0007669"/>
    <property type="project" value="UniProtKB-KW"/>
</dbReference>
<dbReference type="PANTHER" id="PTHR32116:SF20">
    <property type="entry name" value="HEXOSYLTRANSFERASE GAUT11"/>
    <property type="match status" value="1"/>
</dbReference>
<evidence type="ECO:0000256" key="2">
    <source>
        <dbReference type="ARBA" id="ARBA00006351"/>
    </source>
</evidence>
<keyword evidence="3 4" id="KW-0328">Glycosyltransferase</keyword>
<organism evidence="5 6">
    <name type="scientific">Musa acuminata subsp. malaccensis</name>
    <name type="common">Wild banana</name>
    <name type="synonym">Musa malaccensis</name>
    <dbReference type="NCBI Taxonomy" id="214687"/>
    <lineage>
        <taxon>Eukaryota</taxon>
        <taxon>Viridiplantae</taxon>
        <taxon>Streptophyta</taxon>
        <taxon>Embryophyta</taxon>
        <taxon>Tracheophyta</taxon>
        <taxon>Spermatophyta</taxon>
        <taxon>Magnoliopsida</taxon>
        <taxon>Liliopsida</taxon>
        <taxon>Zingiberales</taxon>
        <taxon>Musaceae</taxon>
        <taxon>Musa</taxon>
    </lineage>
</organism>
<reference evidence="5" key="1">
    <citation type="submission" date="2021-05" db="UniProtKB">
        <authorList>
            <consortium name="EnsemblPlants"/>
        </authorList>
    </citation>
    <scope>IDENTIFICATION</scope>
    <source>
        <strain evidence="5">subsp. malaccensis</strain>
    </source>
</reference>
<dbReference type="InterPro" id="IPR029993">
    <property type="entry name" value="GAUT"/>
</dbReference>
<keyword evidence="3 4" id="KW-0808">Transferase</keyword>
<comment type="pathway">
    <text evidence="1 4">Glycan metabolism; pectin biosynthesis.</text>
</comment>
<comment type="similarity">
    <text evidence="2 4">Belongs to the glycosyltransferase 8 family.</text>
</comment>
<dbReference type="EC" id="2.4.1.-" evidence="4"/>
<dbReference type="GO" id="GO:0000139">
    <property type="term" value="C:Golgi membrane"/>
    <property type="evidence" value="ECO:0007669"/>
    <property type="project" value="UniProtKB-SubCell"/>
</dbReference>
<sequence length="292" mass="34196">MEAMSKSLHCLSMKLTEEWFRNPALERFSDEMRNSPRLVDNNLYHFCIFSDNVLATSVVINSTVSSADHPQQLVFHVVTDEVNYWAMTTWFLMNDFRGCTVEIRSIKDGEMNFKDLRFESRLNHLRFYIPQLLPLLEKVLFLDDDIVVQKDLTPLYTVELHGNIMGAFDPQACGWAFGMNIIDLIAWKKVNVTAKYHYWQEQNADRMLWKAGTLSPGLLTFYGLIEPLDRRWHVLGLGYDKDIDDRLIESAAVVHYNGNMKPWLELAIGRYKHLWERYINFRHPSITGCIMH</sequence>
<evidence type="ECO:0000313" key="5">
    <source>
        <dbReference type="EnsemblPlants" id="Ma04_p14450.1"/>
    </source>
</evidence>
<keyword evidence="4" id="KW-0961">Cell wall biogenesis/degradation</keyword>
<dbReference type="UniPathway" id="UPA00845"/>
<dbReference type="OMA" id="TMISRIC"/>
<comment type="subcellular location">
    <subcellularLocation>
        <location evidence="4">Golgi apparatus membrane</location>
        <topology evidence="4">Single-pass type II membrane protein</topology>
    </subcellularLocation>
</comment>
<dbReference type="GO" id="GO:0045489">
    <property type="term" value="P:pectin biosynthetic process"/>
    <property type="evidence" value="ECO:0007669"/>
    <property type="project" value="UniProtKB-UniPathway"/>
</dbReference>
<dbReference type="AlphaFoldDB" id="A0A804IPQ0"/>